<protein>
    <submittedName>
        <fullName evidence="3">Cobyrinate a,c-diamide synthase</fullName>
        <ecNumber evidence="3">6.3.5.11</ecNumber>
    </submittedName>
</protein>
<proteinExistence type="predicted"/>
<organism evidence="3">
    <name type="scientific">bioreactor metagenome</name>
    <dbReference type="NCBI Taxonomy" id="1076179"/>
    <lineage>
        <taxon>unclassified sequences</taxon>
        <taxon>metagenomes</taxon>
        <taxon>ecological metagenomes</taxon>
    </lineage>
</organism>
<name>A0A645DRR7_9ZZZZ</name>
<dbReference type="SUPFAM" id="SSF52317">
    <property type="entry name" value="Class I glutamine amidotransferase-like"/>
    <property type="match status" value="1"/>
</dbReference>
<dbReference type="EC" id="6.3.5.11" evidence="3"/>
<keyword evidence="3" id="KW-0436">Ligase</keyword>
<sequence>MPCLAECGGLMYLGKEIIDTDGESWPMVNVINSKFSDSGKLSRFGYTELCSEKNSMILPAQGVVRGHEFHRWDGDNCGNAFRATKTNGDSYRCMFSMNNIVAGFPHLYYYSNPEVPCRFVEACIEYSKKSS</sequence>
<evidence type="ECO:0000313" key="3">
    <source>
        <dbReference type="EMBL" id="MPM92027.1"/>
    </source>
</evidence>
<dbReference type="PANTHER" id="PTHR43873:SF1">
    <property type="entry name" value="COBYRINATE A,C-DIAMIDE SYNTHASE"/>
    <property type="match status" value="1"/>
</dbReference>
<dbReference type="InterPro" id="IPR011698">
    <property type="entry name" value="GATase_3"/>
</dbReference>
<evidence type="ECO:0000256" key="1">
    <source>
        <dbReference type="ARBA" id="ARBA00022962"/>
    </source>
</evidence>
<dbReference type="GO" id="GO:0042242">
    <property type="term" value="F:cobyrinic acid a,c-diamide synthase activity"/>
    <property type="evidence" value="ECO:0007669"/>
    <property type="project" value="UniProtKB-EC"/>
</dbReference>
<dbReference type="PANTHER" id="PTHR43873">
    <property type="entry name" value="COBYRINATE A,C-DIAMIDE SYNTHASE"/>
    <property type="match status" value="1"/>
</dbReference>
<dbReference type="Pfam" id="PF07685">
    <property type="entry name" value="GATase_3"/>
    <property type="match status" value="1"/>
</dbReference>
<accession>A0A645DRR7</accession>
<reference evidence="3" key="1">
    <citation type="submission" date="2019-08" db="EMBL/GenBank/DDBJ databases">
        <authorList>
            <person name="Kucharzyk K."/>
            <person name="Murdoch R.W."/>
            <person name="Higgins S."/>
            <person name="Loffler F."/>
        </authorList>
    </citation>
    <scope>NUCLEOTIDE SEQUENCE</scope>
</reference>
<evidence type="ECO:0000259" key="2">
    <source>
        <dbReference type="Pfam" id="PF07685"/>
    </source>
</evidence>
<dbReference type="PROSITE" id="PS51274">
    <property type="entry name" value="GATASE_COBBQ"/>
    <property type="match status" value="1"/>
</dbReference>
<feature type="domain" description="CobB/CobQ-like glutamine amidotransferase" evidence="2">
    <location>
        <begin position="1"/>
        <end position="109"/>
    </location>
</feature>
<dbReference type="InterPro" id="IPR004484">
    <property type="entry name" value="CbiA/CobB_synth"/>
</dbReference>
<keyword evidence="1" id="KW-0315">Glutamine amidotransferase</keyword>
<dbReference type="EMBL" id="VSSQ01039009">
    <property type="protein sequence ID" value="MPM92027.1"/>
    <property type="molecule type" value="Genomic_DNA"/>
</dbReference>
<dbReference type="AlphaFoldDB" id="A0A645DRR7"/>
<gene>
    <name evidence="3" type="primary">cbiA_18</name>
    <name evidence="3" type="ORF">SDC9_139161</name>
</gene>
<comment type="caution">
    <text evidence="3">The sequence shown here is derived from an EMBL/GenBank/DDBJ whole genome shotgun (WGS) entry which is preliminary data.</text>
</comment>
<dbReference type="InterPro" id="IPR029062">
    <property type="entry name" value="Class_I_gatase-like"/>
</dbReference>